<dbReference type="OrthoDB" id="9798292at2"/>
<dbReference type="STRING" id="211460.YH63_03035"/>
<keyword evidence="2" id="KW-1185">Reference proteome</keyword>
<proteinExistence type="predicted"/>
<dbReference type="RefSeq" id="WP_046826748.1">
    <property type="nucleotide sequence ID" value="NZ_LBIA02000001.1"/>
</dbReference>
<dbReference type="AlphaFoldDB" id="A0A4U6BS49"/>
<dbReference type="PIRSF" id="PIRSF032025">
    <property type="entry name" value="UCP032025"/>
    <property type="match status" value="1"/>
</dbReference>
<evidence type="ECO:0000313" key="1">
    <source>
        <dbReference type="EMBL" id="TKT72801.1"/>
    </source>
</evidence>
<dbReference type="Pfam" id="PF07370">
    <property type="entry name" value="DUF1489"/>
    <property type="match status" value="1"/>
</dbReference>
<comment type="caution">
    <text evidence="1">The sequence shown here is derived from an EMBL/GenBank/DDBJ whole genome shotgun (WGS) entry which is preliminary data.</text>
</comment>
<sequence>MPLHLVKLSVGATSIKDLRGWIAERVKQAKAKGQPPRHIHVTRMSPKRVDELLDGGSIYWVIKGEIAAREKILGIEPFRDKDGIGRCRLVMEPKLIAVSPRPMRPFQGWRYLDPKSAPPDLGKAAASVAAMPEPLRRELRELGLL</sequence>
<accession>A0A4U6BS49</accession>
<gene>
    <name evidence="1" type="ORF">YH63_015980</name>
</gene>
<dbReference type="Proteomes" id="UP000034832">
    <property type="component" value="Unassembled WGS sequence"/>
</dbReference>
<name>A0A4U6BS49_9BRAD</name>
<protein>
    <submittedName>
        <fullName evidence="1">DUF1489 family protein</fullName>
    </submittedName>
</protein>
<reference evidence="1" key="1">
    <citation type="submission" date="2019-04" db="EMBL/GenBank/DDBJ databases">
        <title>Whole genome sequencing of cave bacteria.</title>
        <authorList>
            <person name="Gan H.M."/>
            <person name="Barton H."/>
            <person name="Savka M.A."/>
        </authorList>
    </citation>
    <scope>NUCLEOTIDE SEQUENCE [LARGE SCALE GENOMIC DNA]</scope>
    <source>
        <strain evidence="1">LC387</strain>
    </source>
</reference>
<dbReference type="EMBL" id="LBIA02000001">
    <property type="protein sequence ID" value="TKT72801.1"/>
    <property type="molecule type" value="Genomic_DNA"/>
</dbReference>
<evidence type="ECO:0000313" key="2">
    <source>
        <dbReference type="Proteomes" id="UP000034832"/>
    </source>
</evidence>
<dbReference type="InterPro" id="IPR008320">
    <property type="entry name" value="UCP032025"/>
</dbReference>
<organism evidence="1 2">
    <name type="scientific">Afipia massiliensis</name>
    <dbReference type="NCBI Taxonomy" id="211460"/>
    <lineage>
        <taxon>Bacteria</taxon>
        <taxon>Pseudomonadati</taxon>
        <taxon>Pseudomonadota</taxon>
        <taxon>Alphaproteobacteria</taxon>
        <taxon>Hyphomicrobiales</taxon>
        <taxon>Nitrobacteraceae</taxon>
        <taxon>Afipia</taxon>
    </lineage>
</organism>